<evidence type="ECO:0000313" key="2">
    <source>
        <dbReference type="EMBL" id="NGP18061.1"/>
    </source>
</evidence>
<comment type="caution">
    <text evidence="2">The sequence shown here is derived from an EMBL/GenBank/DDBJ whole genome shotgun (WGS) entry which is preliminary data.</text>
</comment>
<proteinExistence type="predicted"/>
<organism evidence="2 3">
    <name type="scientific">Devosia aurantiaca</name>
    <dbReference type="NCBI Taxonomy" id="2714858"/>
    <lineage>
        <taxon>Bacteria</taxon>
        <taxon>Pseudomonadati</taxon>
        <taxon>Pseudomonadota</taxon>
        <taxon>Alphaproteobacteria</taxon>
        <taxon>Hyphomicrobiales</taxon>
        <taxon>Devosiaceae</taxon>
        <taxon>Devosia</taxon>
    </lineage>
</organism>
<accession>A0A6M1SZI4</accession>
<reference evidence="2 3" key="1">
    <citation type="submission" date="2020-02" db="EMBL/GenBank/DDBJ databases">
        <authorList>
            <person name="Khan S.A."/>
            <person name="Jeon C.O."/>
            <person name="Chun B.H."/>
        </authorList>
    </citation>
    <scope>NUCLEOTIDE SEQUENCE [LARGE SCALE GENOMIC DNA]</scope>
    <source>
        <strain evidence="2 3">H239</strain>
    </source>
</reference>
<sequence>MTDKEKDVAFLADEFGLTARRAAALVSGTPEEASALAQAQLEAERNKDPYGDVPAPVSPEEHEVEGNGGLQKTVVRRPNKASRTGP</sequence>
<evidence type="ECO:0000313" key="3">
    <source>
        <dbReference type="Proteomes" id="UP000474802"/>
    </source>
</evidence>
<dbReference type="EMBL" id="JAALFG010000002">
    <property type="protein sequence ID" value="NGP18061.1"/>
    <property type="molecule type" value="Genomic_DNA"/>
</dbReference>
<keyword evidence="3" id="KW-1185">Reference proteome</keyword>
<name>A0A6M1SZI4_9HYPH</name>
<evidence type="ECO:0000256" key="1">
    <source>
        <dbReference type="SAM" id="MobiDB-lite"/>
    </source>
</evidence>
<dbReference type="AlphaFoldDB" id="A0A6M1SZI4"/>
<feature type="region of interest" description="Disordered" evidence="1">
    <location>
        <begin position="35"/>
        <end position="86"/>
    </location>
</feature>
<reference evidence="2 3" key="2">
    <citation type="submission" date="2020-03" db="EMBL/GenBank/DDBJ databases">
        <title>Devosia chinhatensis sp. nov., isolated from a hexachlorocyclohexane (HCH) dump site in India.</title>
        <authorList>
            <person name="Kumar M."/>
            <person name="Lal R."/>
        </authorList>
    </citation>
    <scope>NUCLEOTIDE SEQUENCE [LARGE SCALE GENOMIC DNA]</scope>
    <source>
        <strain evidence="2 3">H239</strain>
    </source>
</reference>
<gene>
    <name evidence="2" type="ORF">G5575_10675</name>
</gene>
<protein>
    <submittedName>
        <fullName evidence="2">Uncharacterized protein</fullName>
    </submittedName>
</protein>
<dbReference type="RefSeq" id="WP_164534297.1">
    <property type="nucleotide sequence ID" value="NZ_JAALFG010000002.1"/>
</dbReference>
<dbReference type="Proteomes" id="UP000474802">
    <property type="component" value="Unassembled WGS sequence"/>
</dbReference>